<dbReference type="Proteomes" id="UP001489004">
    <property type="component" value="Unassembled WGS sequence"/>
</dbReference>
<protein>
    <submittedName>
        <fullName evidence="1">Uncharacterized protein</fullName>
    </submittedName>
</protein>
<proteinExistence type="predicted"/>
<dbReference type="EMBL" id="JALJOR010000006">
    <property type="protein sequence ID" value="KAK9815286.1"/>
    <property type="molecule type" value="Genomic_DNA"/>
</dbReference>
<organism evidence="1 2">
    <name type="scientific">[Myrmecia] bisecta</name>
    <dbReference type="NCBI Taxonomy" id="41462"/>
    <lineage>
        <taxon>Eukaryota</taxon>
        <taxon>Viridiplantae</taxon>
        <taxon>Chlorophyta</taxon>
        <taxon>core chlorophytes</taxon>
        <taxon>Trebouxiophyceae</taxon>
        <taxon>Trebouxiales</taxon>
        <taxon>Trebouxiaceae</taxon>
        <taxon>Myrmecia</taxon>
    </lineage>
</organism>
<comment type="caution">
    <text evidence="1">The sequence shown here is derived from an EMBL/GenBank/DDBJ whole genome shotgun (WGS) entry which is preliminary data.</text>
</comment>
<gene>
    <name evidence="1" type="ORF">WJX72_001087</name>
</gene>
<evidence type="ECO:0000313" key="1">
    <source>
        <dbReference type="EMBL" id="KAK9815286.1"/>
    </source>
</evidence>
<evidence type="ECO:0000313" key="2">
    <source>
        <dbReference type="Proteomes" id="UP001489004"/>
    </source>
</evidence>
<keyword evidence="2" id="KW-1185">Reference proteome</keyword>
<dbReference type="AlphaFoldDB" id="A0AAW1Q0T4"/>
<accession>A0AAW1Q0T4</accession>
<reference evidence="1 2" key="1">
    <citation type="journal article" date="2024" name="Nat. Commun.">
        <title>Phylogenomics reveals the evolutionary origins of lichenization in chlorophyte algae.</title>
        <authorList>
            <person name="Puginier C."/>
            <person name="Libourel C."/>
            <person name="Otte J."/>
            <person name="Skaloud P."/>
            <person name="Haon M."/>
            <person name="Grisel S."/>
            <person name="Petersen M."/>
            <person name="Berrin J.G."/>
            <person name="Delaux P.M."/>
            <person name="Dal Grande F."/>
            <person name="Keller J."/>
        </authorList>
    </citation>
    <scope>NUCLEOTIDE SEQUENCE [LARGE SCALE GENOMIC DNA]</scope>
    <source>
        <strain evidence="1 2">SAG 2043</strain>
    </source>
</reference>
<sequence>MPEIDGSDGGGRNRLNKIDYSSKFVDEASEVDEARHWYQKDICIKEKFPAWAPDLMRMMLQRYQHGFVPPVPKSVQTSTSSYLDANDEYAVFKKLFLEAGAESDNVTANDVLAKWREYEVAKDLCKPPSKPKVIEGLTVVLRTELVKTQMIAGVRRRSAWWGWRLREEPLEEEDDAEEDE</sequence>
<name>A0AAW1Q0T4_9CHLO</name>